<dbReference type="Gene3D" id="3.30.160.60">
    <property type="entry name" value="Classic Zinc Finger"/>
    <property type="match status" value="1"/>
</dbReference>
<dbReference type="WBParaSite" id="HPBE_0000405601-mRNA-1">
    <property type="protein sequence ID" value="HPBE_0000405601-mRNA-1"/>
    <property type="gene ID" value="HPBE_0000405601"/>
</dbReference>
<dbReference type="GO" id="GO:0000978">
    <property type="term" value="F:RNA polymerase II cis-regulatory region sequence-specific DNA binding"/>
    <property type="evidence" value="ECO:0007669"/>
    <property type="project" value="TreeGrafter"/>
</dbReference>
<dbReference type="PROSITE" id="PS00028">
    <property type="entry name" value="ZINC_FINGER_C2H2_1"/>
    <property type="match status" value="2"/>
</dbReference>
<feature type="compositionally biased region" description="Low complexity" evidence="8">
    <location>
        <begin position="22"/>
        <end position="38"/>
    </location>
</feature>
<name>A0A183FD08_HELPZ</name>
<sequence length="169" mass="19268">MWYCGRRKQIAEQRRKDGTARSVDSSETSTTSSVGGSSLRPVKGTEPLRVFSDKSCPYCFLVCASMQSRRRHIVNIHPEKADEPEVDQHTYVRMVSAALPYECGQCCKAFASHPSLSLHRRRVHEDRKDHVCPTCSRRYPLGSELRKHIRRVHEKPLSHCIFTSAKLSA</sequence>
<dbReference type="PANTHER" id="PTHR24388">
    <property type="entry name" value="ZINC FINGER PROTEIN"/>
    <property type="match status" value="1"/>
</dbReference>
<evidence type="ECO:0000256" key="3">
    <source>
        <dbReference type="ARBA" id="ARBA00022737"/>
    </source>
</evidence>
<dbReference type="AlphaFoldDB" id="A0A183FD08"/>
<dbReference type="InterPro" id="IPR036236">
    <property type="entry name" value="Znf_C2H2_sf"/>
</dbReference>
<feature type="domain" description="C2H2-type" evidence="9">
    <location>
        <begin position="101"/>
        <end position="129"/>
    </location>
</feature>
<gene>
    <name evidence="10" type="ORF">HPBE_LOCUS4057</name>
</gene>
<dbReference type="EMBL" id="UZAH01025269">
    <property type="protein sequence ID" value="VDO59922.1"/>
    <property type="molecule type" value="Genomic_DNA"/>
</dbReference>
<dbReference type="PANTHER" id="PTHR24388:SF54">
    <property type="entry name" value="PROTEIN ESCARGOT"/>
    <property type="match status" value="1"/>
</dbReference>
<protein>
    <submittedName>
        <fullName evidence="12">Zinc finger, C2H2 type</fullName>
    </submittedName>
</protein>
<feature type="compositionally biased region" description="Basic and acidic residues" evidence="8">
    <location>
        <begin position="10"/>
        <end position="19"/>
    </location>
</feature>
<evidence type="ECO:0000256" key="4">
    <source>
        <dbReference type="ARBA" id="ARBA00022771"/>
    </source>
</evidence>
<dbReference type="InterPro" id="IPR050527">
    <property type="entry name" value="Snail/Krueppel_Znf"/>
</dbReference>
<accession>A0A3P8AI24</accession>
<comment type="subcellular location">
    <subcellularLocation>
        <location evidence="1">Nucleus</location>
    </subcellularLocation>
</comment>
<evidence type="ECO:0000313" key="12">
    <source>
        <dbReference type="WBParaSite" id="HPBE_0000405601-mRNA-1"/>
    </source>
</evidence>
<accession>A0A183FD08</accession>
<dbReference type="OrthoDB" id="5800876at2759"/>
<keyword evidence="5" id="KW-0862">Zinc</keyword>
<feature type="domain" description="C2H2-type" evidence="9">
    <location>
        <begin position="130"/>
        <end position="153"/>
    </location>
</feature>
<organism evidence="11 12">
    <name type="scientific">Heligmosomoides polygyrus</name>
    <name type="common">Parasitic roundworm</name>
    <dbReference type="NCBI Taxonomy" id="6339"/>
    <lineage>
        <taxon>Eukaryota</taxon>
        <taxon>Metazoa</taxon>
        <taxon>Ecdysozoa</taxon>
        <taxon>Nematoda</taxon>
        <taxon>Chromadorea</taxon>
        <taxon>Rhabditida</taxon>
        <taxon>Rhabditina</taxon>
        <taxon>Rhabditomorpha</taxon>
        <taxon>Strongyloidea</taxon>
        <taxon>Heligmosomidae</taxon>
        <taxon>Heligmosomoides</taxon>
    </lineage>
</organism>
<dbReference type="Proteomes" id="UP000050761">
    <property type="component" value="Unassembled WGS sequence"/>
</dbReference>
<dbReference type="PROSITE" id="PS50157">
    <property type="entry name" value="ZINC_FINGER_C2H2_2"/>
    <property type="match status" value="2"/>
</dbReference>
<proteinExistence type="predicted"/>
<evidence type="ECO:0000313" key="10">
    <source>
        <dbReference type="EMBL" id="VDO59922.1"/>
    </source>
</evidence>
<keyword evidence="3" id="KW-0677">Repeat</keyword>
<dbReference type="GO" id="GO:0000981">
    <property type="term" value="F:DNA-binding transcription factor activity, RNA polymerase II-specific"/>
    <property type="evidence" value="ECO:0007669"/>
    <property type="project" value="TreeGrafter"/>
</dbReference>
<evidence type="ECO:0000256" key="5">
    <source>
        <dbReference type="ARBA" id="ARBA00022833"/>
    </source>
</evidence>
<dbReference type="GO" id="GO:0008270">
    <property type="term" value="F:zinc ion binding"/>
    <property type="evidence" value="ECO:0007669"/>
    <property type="project" value="UniProtKB-KW"/>
</dbReference>
<evidence type="ECO:0000256" key="6">
    <source>
        <dbReference type="ARBA" id="ARBA00023242"/>
    </source>
</evidence>
<evidence type="ECO:0000256" key="1">
    <source>
        <dbReference type="ARBA" id="ARBA00004123"/>
    </source>
</evidence>
<evidence type="ECO:0000256" key="8">
    <source>
        <dbReference type="SAM" id="MobiDB-lite"/>
    </source>
</evidence>
<reference evidence="12" key="2">
    <citation type="submission" date="2019-09" db="UniProtKB">
        <authorList>
            <consortium name="WormBaseParasite"/>
        </authorList>
    </citation>
    <scope>IDENTIFICATION</scope>
</reference>
<keyword evidence="6" id="KW-0539">Nucleus</keyword>
<evidence type="ECO:0000259" key="9">
    <source>
        <dbReference type="PROSITE" id="PS50157"/>
    </source>
</evidence>
<evidence type="ECO:0000313" key="11">
    <source>
        <dbReference type="Proteomes" id="UP000050761"/>
    </source>
</evidence>
<evidence type="ECO:0000256" key="2">
    <source>
        <dbReference type="ARBA" id="ARBA00022723"/>
    </source>
</evidence>
<keyword evidence="11" id="KW-1185">Reference proteome</keyword>
<evidence type="ECO:0000256" key="7">
    <source>
        <dbReference type="PROSITE-ProRule" id="PRU00042"/>
    </source>
</evidence>
<dbReference type="SMART" id="SM00355">
    <property type="entry name" value="ZnF_C2H2"/>
    <property type="match status" value="3"/>
</dbReference>
<reference evidence="10 11" key="1">
    <citation type="submission" date="2018-11" db="EMBL/GenBank/DDBJ databases">
        <authorList>
            <consortium name="Pathogen Informatics"/>
        </authorList>
    </citation>
    <scope>NUCLEOTIDE SEQUENCE [LARGE SCALE GENOMIC DNA]</scope>
</reference>
<keyword evidence="4 7" id="KW-0863">Zinc-finger</keyword>
<keyword evidence="2" id="KW-0479">Metal-binding</keyword>
<feature type="region of interest" description="Disordered" evidence="8">
    <location>
        <begin position="10"/>
        <end position="41"/>
    </location>
</feature>
<dbReference type="SUPFAM" id="SSF57667">
    <property type="entry name" value="beta-beta-alpha zinc fingers"/>
    <property type="match status" value="1"/>
</dbReference>
<dbReference type="InterPro" id="IPR013087">
    <property type="entry name" value="Znf_C2H2_type"/>
</dbReference>
<dbReference type="GO" id="GO:0005634">
    <property type="term" value="C:nucleus"/>
    <property type="evidence" value="ECO:0007669"/>
    <property type="project" value="UniProtKB-SubCell"/>
</dbReference>